<reference evidence="2 3" key="1">
    <citation type="submission" date="2017-05" db="EMBL/GenBank/DDBJ databases">
        <authorList>
            <person name="Song R."/>
            <person name="Chenine A.L."/>
            <person name="Ruprecht R.M."/>
        </authorList>
    </citation>
    <scope>NUCLEOTIDE SEQUENCE [LARGE SCALE GENOMIC DNA]</scope>
    <source>
        <strain evidence="2 3">CECT 8899</strain>
    </source>
</reference>
<protein>
    <submittedName>
        <fullName evidence="2">Exostosin family protein</fullName>
    </submittedName>
</protein>
<dbReference type="Pfam" id="PF03016">
    <property type="entry name" value="Exostosin_GT47"/>
    <property type="match status" value="1"/>
</dbReference>
<dbReference type="GO" id="GO:0016757">
    <property type="term" value="F:glycosyltransferase activity"/>
    <property type="evidence" value="ECO:0007669"/>
    <property type="project" value="InterPro"/>
</dbReference>
<gene>
    <name evidence="2" type="ORF">LOM8899_03486</name>
</gene>
<accession>A0A238LI42</accession>
<feature type="domain" description="Exostosin GT47" evidence="1">
    <location>
        <begin position="119"/>
        <end position="282"/>
    </location>
</feature>
<dbReference type="InterPro" id="IPR004263">
    <property type="entry name" value="Exostosin"/>
</dbReference>
<evidence type="ECO:0000259" key="1">
    <source>
        <dbReference type="Pfam" id="PF03016"/>
    </source>
</evidence>
<evidence type="ECO:0000313" key="3">
    <source>
        <dbReference type="Proteomes" id="UP000201613"/>
    </source>
</evidence>
<dbReference type="EMBL" id="FXZK01000008">
    <property type="protein sequence ID" value="SMY09321.1"/>
    <property type="molecule type" value="Genomic_DNA"/>
</dbReference>
<dbReference type="AlphaFoldDB" id="A0A238LI42"/>
<sequence length="740" mass="79647">MGIYAFDRGWQFPAITEQHAYHRMRQMGGAPPGVAYVAYPWATLIDKLQVNAADAQAHLDSFHAFCLGLPEEPVKVTVCQHILLPSFRHLFVEAGVSDVFWSHTTHADLVAAPDPAKGDGLRLHPFPLYPVQTPRIEADRMARTERRWLYSFVGMRPNGWYLTQVRAWIIDRLGADLRGQVIARDDWHYKQIVYRHQVLDRAPKDAQGRPAPGLVDDAASAQFRDVLYDSTFALCPSGTGPNSIRLWEAIMAGSIPVIIADTYAPPGDPRLWDEAVVFCEETADAVAALPDRLAALANDPARMAGLRAGLARLRLLYGPHGFVPDVTALMQSLAHAPDTPTTLTEQGAVRALLTRATALLTGRPALGGAGGPARAALSSAHPARRHYDHVAAGAASDHEHGPAPRIGRGATPALYLAGPGLTPLHYPALRRLAGDRITVVRDPSRADLIMAGSLTDLQTAGSARAVRLIVSEASMPAVGMLPGSGPVWLSHATSDIFRFDRLPYALVCDDQTLPRLAGLLSPERDIPAAALQTRWMAAQARAALWCPPVEAGPYPPDQPAGADPCLHGLAQAVSDAAQARTEGEPQSLLCLEPRQIVPAITPDTSADQVRAALARAHLDKLSRLDGLAPVLGAFEETGHPEHVGMAAIEAIALQARPAGVLGPEHRLREILPAAAMIDLSGLTPVAIAMRLLSEPLDLAAAEAVCEARIALRARLAQPRDVLAERRRIVEAVLQEVFERV</sequence>
<proteinExistence type="predicted"/>
<dbReference type="Proteomes" id="UP000201613">
    <property type="component" value="Unassembled WGS sequence"/>
</dbReference>
<evidence type="ECO:0000313" key="2">
    <source>
        <dbReference type="EMBL" id="SMY09321.1"/>
    </source>
</evidence>
<name>A0A238LI42_9RHOB</name>
<dbReference type="InterPro" id="IPR040911">
    <property type="entry name" value="Exostosin_GT47"/>
</dbReference>
<dbReference type="PANTHER" id="PTHR11062">
    <property type="entry name" value="EXOSTOSIN HEPARAN SULFATE GLYCOSYLTRANSFERASE -RELATED"/>
    <property type="match status" value="1"/>
</dbReference>
<organism evidence="2 3">
    <name type="scientific">Flavimaricola marinus</name>
    <dbReference type="NCBI Taxonomy" id="1819565"/>
    <lineage>
        <taxon>Bacteria</taxon>
        <taxon>Pseudomonadati</taxon>
        <taxon>Pseudomonadota</taxon>
        <taxon>Alphaproteobacteria</taxon>
        <taxon>Rhodobacterales</taxon>
        <taxon>Paracoccaceae</taxon>
        <taxon>Flavimaricola</taxon>
    </lineage>
</organism>
<keyword evidence="3" id="KW-1185">Reference proteome</keyword>